<dbReference type="Proteomes" id="UP000712600">
    <property type="component" value="Unassembled WGS sequence"/>
</dbReference>
<organism evidence="3 4">
    <name type="scientific">Brassica cretica</name>
    <name type="common">Mustard</name>
    <dbReference type="NCBI Taxonomy" id="69181"/>
    <lineage>
        <taxon>Eukaryota</taxon>
        <taxon>Viridiplantae</taxon>
        <taxon>Streptophyta</taxon>
        <taxon>Embryophyta</taxon>
        <taxon>Tracheophyta</taxon>
        <taxon>Spermatophyta</taxon>
        <taxon>Magnoliopsida</taxon>
        <taxon>eudicotyledons</taxon>
        <taxon>Gunneridae</taxon>
        <taxon>Pentapetalae</taxon>
        <taxon>rosids</taxon>
        <taxon>malvids</taxon>
        <taxon>Brassicales</taxon>
        <taxon>Brassicaceae</taxon>
        <taxon>Brassiceae</taxon>
        <taxon>Brassica</taxon>
    </lineage>
</organism>
<dbReference type="PANTHER" id="PTHR33223:SF9">
    <property type="entry name" value="RETROTRANSPOSON GAG DOMAIN-CONTAINING PROTEIN"/>
    <property type="match status" value="1"/>
</dbReference>
<comment type="caution">
    <text evidence="3">The sequence shown here is derived from an EMBL/GenBank/DDBJ whole genome shotgun (WGS) entry which is preliminary data.</text>
</comment>
<evidence type="ECO:0000313" key="3">
    <source>
        <dbReference type="EMBL" id="KAF3488126.1"/>
    </source>
</evidence>
<sequence>MCKGFGSTLTGPTLQWYINLPSRSIASFTTLSDKYVEQFASSRDLEKTSDGLYEILQHRAEPLQSYIARFNQKEVAVPECSIPTAISAFKRGLLPDGDLYKELTKYQCKTMEDVISRAWAQVKWEEDVANRAKAQLKQDSKTIKSDRTERDERSFQRPARDSGNRNRGRYQNRPIEKAEGMVVSTWLDVSHLSISKPELVSVYRQMGQQVKWPQKMKAPDSLRNPGLWCRSMTRSSCSLPPLGGLSGYMARKSGSKVVGTLDLELGSWDPEPGGGGAAVFPALGQGSFRGTTPVEFDKYSKALYPPSYQVYLGFHYHLVFPGNPLLAPPAFGIRQSCKPGRKMLCPA</sequence>
<reference evidence="3" key="1">
    <citation type="submission" date="2019-12" db="EMBL/GenBank/DDBJ databases">
        <title>Genome sequencing and annotation of Brassica cretica.</title>
        <authorList>
            <person name="Studholme D.J."/>
            <person name="Sarris P."/>
        </authorList>
    </citation>
    <scope>NUCLEOTIDE SEQUENCE</scope>
    <source>
        <strain evidence="3">PFS-109/04</strain>
        <tissue evidence="3">Leaf</tissue>
    </source>
</reference>
<dbReference type="Pfam" id="PF03732">
    <property type="entry name" value="Retrotrans_gag"/>
    <property type="match status" value="1"/>
</dbReference>
<feature type="compositionally biased region" description="Basic and acidic residues" evidence="1">
    <location>
        <begin position="135"/>
        <end position="164"/>
    </location>
</feature>
<protein>
    <recommendedName>
        <fullName evidence="2">Retrotransposon gag domain-containing protein</fullName>
    </recommendedName>
</protein>
<feature type="region of interest" description="Disordered" evidence="1">
    <location>
        <begin position="135"/>
        <end position="173"/>
    </location>
</feature>
<evidence type="ECO:0000313" key="4">
    <source>
        <dbReference type="Proteomes" id="UP000712600"/>
    </source>
</evidence>
<gene>
    <name evidence="3" type="ORF">F2Q69_00053297</name>
</gene>
<accession>A0A8S9MY80</accession>
<feature type="domain" description="Retrotransposon gag" evidence="2">
    <location>
        <begin position="7"/>
        <end position="94"/>
    </location>
</feature>
<dbReference type="PANTHER" id="PTHR33223">
    <property type="entry name" value="CCHC-TYPE DOMAIN-CONTAINING PROTEIN"/>
    <property type="match status" value="1"/>
</dbReference>
<evidence type="ECO:0000256" key="1">
    <source>
        <dbReference type="SAM" id="MobiDB-lite"/>
    </source>
</evidence>
<proteinExistence type="predicted"/>
<name>A0A8S9MY80_BRACR</name>
<evidence type="ECO:0000259" key="2">
    <source>
        <dbReference type="Pfam" id="PF03732"/>
    </source>
</evidence>
<dbReference type="InterPro" id="IPR005162">
    <property type="entry name" value="Retrotrans_gag_dom"/>
</dbReference>
<dbReference type="AlphaFoldDB" id="A0A8S9MY80"/>
<dbReference type="EMBL" id="QGKX02002183">
    <property type="protein sequence ID" value="KAF3488126.1"/>
    <property type="molecule type" value="Genomic_DNA"/>
</dbReference>